<gene>
    <name evidence="1" type="ORF">MNEG_12673</name>
</gene>
<evidence type="ECO:0000313" key="2">
    <source>
        <dbReference type="Proteomes" id="UP000054498"/>
    </source>
</evidence>
<dbReference type="GeneID" id="25730059"/>
<sequence>MALLDYLCLHRHIPISYNETFSERLRNTPGIHVAGDTVSRIEERGWGGGGAARPPRTLLVATGLHSFFDTRVDLTLEVISFAHSMPDTADEFAPQFLGFMRRSVIEALQLGDPASKPTWHEGCFGAGSGARRARRDT</sequence>
<organism evidence="1 2">
    <name type="scientific">Monoraphidium neglectum</name>
    <dbReference type="NCBI Taxonomy" id="145388"/>
    <lineage>
        <taxon>Eukaryota</taxon>
        <taxon>Viridiplantae</taxon>
        <taxon>Chlorophyta</taxon>
        <taxon>core chlorophytes</taxon>
        <taxon>Chlorophyceae</taxon>
        <taxon>CS clade</taxon>
        <taxon>Sphaeropleales</taxon>
        <taxon>Selenastraceae</taxon>
        <taxon>Monoraphidium</taxon>
    </lineage>
</organism>
<dbReference type="RefSeq" id="XP_013894310.1">
    <property type="nucleotide sequence ID" value="XM_014038856.1"/>
</dbReference>
<dbReference type="Proteomes" id="UP000054498">
    <property type="component" value="Unassembled WGS sequence"/>
</dbReference>
<accession>A0A0D2MK26</accession>
<dbReference type="EMBL" id="KK103587">
    <property type="protein sequence ID" value="KIY95290.1"/>
    <property type="molecule type" value="Genomic_DNA"/>
</dbReference>
<keyword evidence="2" id="KW-1185">Reference proteome</keyword>
<proteinExistence type="predicted"/>
<dbReference type="OrthoDB" id="542697at2759"/>
<dbReference type="KEGG" id="mng:MNEG_12673"/>
<evidence type="ECO:0000313" key="1">
    <source>
        <dbReference type="EMBL" id="KIY95290.1"/>
    </source>
</evidence>
<dbReference type="STRING" id="145388.A0A0D2MK26"/>
<name>A0A0D2MK26_9CHLO</name>
<dbReference type="AlphaFoldDB" id="A0A0D2MK26"/>
<reference evidence="1 2" key="1">
    <citation type="journal article" date="2013" name="BMC Genomics">
        <title>Reconstruction of the lipid metabolism for the microalga Monoraphidium neglectum from its genome sequence reveals characteristics suitable for biofuel production.</title>
        <authorList>
            <person name="Bogen C."/>
            <person name="Al-Dilaimi A."/>
            <person name="Albersmeier A."/>
            <person name="Wichmann J."/>
            <person name="Grundmann M."/>
            <person name="Rupp O."/>
            <person name="Lauersen K.J."/>
            <person name="Blifernez-Klassen O."/>
            <person name="Kalinowski J."/>
            <person name="Goesmann A."/>
            <person name="Mussgnug J.H."/>
            <person name="Kruse O."/>
        </authorList>
    </citation>
    <scope>NUCLEOTIDE SEQUENCE [LARGE SCALE GENOMIC DNA]</scope>
    <source>
        <strain evidence="1 2">SAG 48.87</strain>
    </source>
</reference>
<protein>
    <submittedName>
        <fullName evidence="1">Uncharacterized protein</fullName>
    </submittedName>
</protein>